<dbReference type="EMBL" id="CP065959">
    <property type="protein sequence ID" value="QQC94257.1"/>
    <property type="molecule type" value="Genomic_DNA"/>
</dbReference>
<dbReference type="AlphaFoldDB" id="A0A7T4PQ45"/>
<proteinExistence type="predicted"/>
<dbReference type="RefSeq" id="WP_198505334.1">
    <property type="nucleotide sequence ID" value="NZ_CP065959.1"/>
</dbReference>
<reference evidence="2 3" key="1">
    <citation type="submission" date="2020-12" db="EMBL/GenBank/DDBJ databases">
        <title>Identification and biosynthesis of polyene macrolides produced by Streptomyces alfalfae Men-myco-93-63.</title>
        <authorList>
            <person name="Liu D."/>
            <person name="Li Y."/>
            <person name="Liu L."/>
            <person name="Han X."/>
            <person name="Shen F."/>
        </authorList>
    </citation>
    <scope>NUCLEOTIDE SEQUENCE [LARGE SCALE GENOMIC DNA]</scope>
    <source>
        <strain evidence="2 3">Men-myco-93-63</strain>
    </source>
</reference>
<protein>
    <recommendedName>
        <fullName evidence="4">VOC domain-containing protein</fullName>
    </recommendedName>
</protein>
<evidence type="ECO:0000256" key="1">
    <source>
        <dbReference type="SAM" id="MobiDB-lite"/>
    </source>
</evidence>
<dbReference type="Gene3D" id="3.10.180.10">
    <property type="entry name" value="2,3-Dihydroxybiphenyl 1,2-Dioxygenase, domain 1"/>
    <property type="match status" value="1"/>
</dbReference>
<evidence type="ECO:0000313" key="3">
    <source>
        <dbReference type="Proteomes" id="UP000596130"/>
    </source>
</evidence>
<dbReference type="SUPFAM" id="SSF54593">
    <property type="entry name" value="Glyoxalase/Bleomycin resistance protein/Dihydroxybiphenyl dioxygenase"/>
    <property type="match status" value="1"/>
</dbReference>
<organism evidence="2 3">
    <name type="scientific">Streptomyces alfalfae</name>
    <dbReference type="NCBI Taxonomy" id="1642299"/>
    <lineage>
        <taxon>Bacteria</taxon>
        <taxon>Bacillati</taxon>
        <taxon>Actinomycetota</taxon>
        <taxon>Actinomycetes</taxon>
        <taxon>Kitasatosporales</taxon>
        <taxon>Streptomycetaceae</taxon>
        <taxon>Streptomyces</taxon>
    </lineage>
</organism>
<sequence>MPLVADEQQKQVPPLLGDARGVGPHGGATHGTLLVASARTWLDRLAAEGAEITEPPAEVPTGSGFTARHRDGTVIEYVEHRPTEEGL</sequence>
<dbReference type="Proteomes" id="UP000596130">
    <property type="component" value="Chromosome"/>
</dbReference>
<name>A0A7T4PQ45_9ACTN</name>
<gene>
    <name evidence="2" type="ORF">I8755_12735</name>
</gene>
<feature type="region of interest" description="Disordered" evidence="1">
    <location>
        <begin position="49"/>
        <end position="70"/>
    </location>
</feature>
<dbReference type="InterPro" id="IPR029068">
    <property type="entry name" value="Glyas_Bleomycin-R_OHBP_Dase"/>
</dbReference>
<feature type="region of interest" description="Disordered" evidence="1">
    <location>
        <begin position="1"/>
        <end position="24"/>
    </location>
</feature>
<evidence type="ECO:0008006" key="4">
    <source>
        <dbReference type="Google" id="ProtNLM"/>
    </source>
</evidence>
<evidence type="ECO:0000313" key="2">
    <source>
        <dbReference type="EMBL" id="QQC94257.1"/>
    </source>
</evidence>
<accession>A0A7T4PQ45</accession>